<dbReference type="AlphaFoldDB" id="A0AAV0FAV7"/>
<reference evidence="2" key="1">
    <citation type="submission" date="2022-07" db="EMBL/GenBank/DDBJ databases">
        <authorList>
            <person name="Macas J."/>
            <person name="Novak P."/>
            <person name="Neumann P."/>
        </authorList>
    </citation>
    <scope>NUCLEOTIDE SEQUENCE</scope>
</reference>
<organism evidence="2 3">
    <name type="scientific">Cuscuta epithymum</name>
    <dbReference type="NCBI Taxonomy" id="186058"/>
    <lineage>
        <taxon>Eukaryota</taxon>
        <taxon>Viridiplantae</taxon>
        <taxon>Streptophyta</taxon>
        <taxon>Embryophyta</taxon>
        <taxon>Tracheophyta</taxon>
        <taxon>Spermatophyta</taxon>
        <taxon>Magnoliopsida</taxon>
        <taxon>eudicotyledons</taxon>
        <taxon>Gunneridae</taxon>
        <taxon>Pentapetalae</taxon>
        <taxon>asterids</taxon>
        <taxon>lamiids</taxon>
        <taxon>Solanales</taxon>
        <taxon>Convolvulaceae</taxon>
        <taxon>Cuscuteae</taxon>
        <taxon>Cuscuta</taxon>
        <taxon>Cuscuta subgen. Cuscuta</taxon>
    </lineage>
</organism>
<comment type="caution">
    <text evidence="2">The sequence shown here is derived from an EMBL/GenBank/DDBJ whole genome shotgun (WGS) entry which is preliminary data.</text>
</comment>
<gene>
    <name evidence="2" type="ORF">CEPIT_LOCUS32360</name>
</gene>
<keyword evidence="1" id="KW-0472">Membrane</keyword>
<dbReference type="EMBL" id="CAMAPF010000972">
    <property type="protein sequence ID" value="CAH9132671.1"/>
    <property type="molecule type" value="Genomic_DNA"/>
</dbReference>
<proteinExistence type="predicted"/>
<evidence type="ECO:0000313" key="3">
    <source>
        <dbReference type="Proteomes" id="UP001152523"/>
    </source>
</evidence>
<evidence type="ECO:0000256" key="1">
    <source>
        <dbReference type="SAM" id="Phobius"/>
    </source>
</evidence>
<sequence>MKDRIKGFSMLSLFFNFYFQGIWSDIFIGREFCSLHVSVSYVILLAMSRGCAFLISVIDLVKLFQPCCSNVLNTRPPPEPPPHSGKKKMIKRISFSVAGQTDASRNFYSTDFPLLVAGQTNSPFPVAGEAGSFSCNFLIFLWSSKKISMTVRLDYIIAWLAIWKDSLNMFRSMSHLIVASGYSFSCIFAIT</sequence>
<accession>A0AAV0FAV7</accession>
<feature type="transmembrane region" description="Helical" evidence="1">
    <location>
        <begin position="40"/>
        <end position="61"/>
    </location>
</feature>
<name>A0AAV0FAV7_9ASTE</name>
<feature type="transmembrane region" description="Helical" evidence="1">
    <location>
        <begin position="7"/>
        <end position="28"/>
    </location>
</feature>
<evidence type="ECO:0000313" key="2">
    <source>
        <dbReference type="EMBL" id="CAH9132671.1"/>
    </source>
</evidence>
<keyword evidence="1" id="KW-1133">Transmembrane helix</keyword>
<protein>
    <submittedName>
        <fullName evidence="2">Uncharacterized protein</fullName>
    </submittedName>
</protein>
<keyword evidence="1" id="KW-0812">Transmembrane</keyword>
<keyword evidence="3" id="KW-1185">Reference proteome</keyword>
<dbReference type="Proteomes" id="UP001152523">
    <property type="component" value="Unassembled WGS sequence"/>
</dbReference>